<protein>
    <recommendedName>
        <fullName evidence="3">SWIM-type domain-containing protein</fullName>
    </recommendedName>
</protein>
<organism evidence="1 2">
    <name type="scientific">Enterobacter cloacae</name>
    <dbReference type="NCBI Taxonomy" id="550"/>
    <lineage>
        <taxon>Bacteria</taxon>
        <taxon>Pseudomonadati</taxon>
        <taxon>Pseudomonadota</taxon>
        <taxon>Gammaproteobacteria</taxon>
        <taxon>Enterobacterales</taxon>
        <taxon>Enterobacteriaceae</taxon>
        <taxon>Enterobacter</taxon>
        <taxon>Enterobacter cloacae complex</taxon>
    </lineage>
</organism>
<gene>
    <name evidence="1" type="ORF">DN595_14835</name>
</gene>
<evidence type="ECO:0000313" key="1">
    <source>
        <dbReference type="EMBL" id="RWT77702.1"/>
    </source>
</evidence>
<evidence type="ECO:0008006" key="3">
    <source>
        <dbReference type="Google" id="ProtNLM"/>
    </source>
</evidence>
<sequence length="87" mass="10240">MVFLLAFFKVYAKGHISTIHPIQMYEGKTAKYVYMLVNVIIEKFRYIHAPTEFLTGAFYENRYCHCSDCISDAGLRLCYHASALWRY</sequence>
<dbReference type="AlphaFoldDB" id="A0AB37VG25"/>
<dbReference type="EMBL" id="QKPI01000034">
    <property type="protein sequence ID" value="RWT77702.1"/>
    <property type="molecule type" value="Genomic_DNA"/>
</dbReference>
<dbReference type="Proteomes" id="UP000289016">
    <property type="component" value="Unassembled WGS sequence"/>
</dbReference>
<comment type="caution">
    <text evidence="1">The sequence shown here is derived from an EMBL/GenBank/DDBJ whole genome shotgun (WGS) entry which is preliminary data.</text>
</comment>
<accession>A0AB37VG25</accession>
<reference evidence="1 2" key="1">
    <citation type="submission" date="2018-06" db="EMBL/GenBank/DDBJ databases">
        <title>Carbapenemase-producing Enterobacteriaceae present in wastewater treatment plant effluent and nearby surface waters in the US.</title>
        <authorList>
            <person name="Mathys D.A."/>
            <person name="Mollenkopf D.F."/>
            <person name="Feicht S.M."/>
            <person name="Adams R.J."/>
            <person name="Albers A.L."/>
            <person name="Grooters S.V."/>
            <person name="Stuever D.M."/>
            <person name="Daniels J.B."/>
            <person name="Wittum T.E."/>
        </authorList>
    </citation>
    <scope>NUCLEOTIDE SEQUENCE [LARGE SCALE GENOMIC DNA]</scope>
    <source>
        <strain evidence="1 2">GEO_23_Down_A</strain>
    </source>
</reference>
<evidence type="ECO:0000313" key="2">
    <source>
        <dbReference type="Proteomes" id="UP000289016"/>
    </source>
</evidence>
<proteinExistence type="predicted"/>
<name>A0AB37VG25_ENTCL</name>